<organism evidence="2">
    <name type="scientific">Tanacetum cinerariifolium</name>
    <name type="common">Dalmatian daisy</name>
    <name type="synonym">Chrysanthemum cinerariifolium</name>
    <dbReference type="NCBI Taxonomy" id="118510"/>
    <lineage>
        <taxon>Eukaryota</taxon>
        <taxon>Viridiplantae</taxon>
        <taxon>Streptophyta</taxon>
        <taxon>Embryophyta</taxon>
        <taxon>Tracheophyta</taxon>
        <taxon>Spermatophyta</taxon>
        <taxon>Magnoliopsida</taxon>
        <taxon>eudicotyledons</taxon>
        <taxon>Gunneridae</taxon>
        <taxon>Pentapetalae</taxon>
        <taxon>asterids</taxon>
        <taxon>campanulids</taxon>
        <taxon>Asterales</taxon>
        <taxon>Asteraceae</taxon>
        <taxon>Asteroideae</taxon>
        <taxon>Anthemideae</taxon>
        <taxon>Anthemidinae</taxon>
        <taxon>Tanacetum</taxon>
    </lineage>
</organism>
<feature type="compositionally biased region" description="Basic and acidic residues" evidence="1">
    <location>
        <begin position="57"/>
        <end position="71"/>
    </location>
</feature>
<accession>A0A699TNZ4</accession>
<reference evidence="2" key="1">
    <citation type="journal article" date="2019" name="Sci. Rep.">
        <title>Draft genome of Tanacetum cinerariifolium, the natural source of mosquito coil.</title>
        <authorList>
            <person name="Yamashiro T."/>
            <person name="Shiraishi A."/>
            <person name="Satake H."/>
            <person name="Nakayama K."/>
        </authorList>
    </citation>
    <scope>NUCLEOTIDE SEQUENCE</scope>
</reference>
<proteinExistence type="predicted"/>
<protein>
    <submittedName>
        <fullName evidence="2">Uncharacterized protein</fullName>
    </submittedName>
</protein>
<evidence type="ECO:0000313" key="2">
    <source>
        <dbReference type="EMBL" id="GFD11520.1"/>
    </source>
</evidence>
<feature type="region of interest" description="Disordered" evidence="1">
    <location>
        <begin position="49"/>
        <end position="98"/>
    </location>
</feature>
<sequence length="113" mass="12502">MNYQPVTAGNQTNLSAGFQDKFVTEKAGEETDQQYVLFPLWCSGSTNPHNDVGDAAFDGKEPDFDTKKPESEVNVSLSSSALSRKQDDKTKKEAKGKSPVESFIVYRDLSTKF</sequence>
<feature type="compositionally biased region" description="Polar residues" evidence="1">
    <location>
        <begin position="73"/>
        <end position="83"/>
    </location>
</feature>
<gene>
    <name evidence="2" type="ORF">Tci_883489</name>
</gene>
<feature type="compositionally biased region" description="Basic and acidic residues" evidence="1">
    <location>
        <begin position="84"/>
        <end position="98"/>
    </location>
</feature>
<dbReference type="AlphaFoldDB" id="A0A699TNZ4"/>
<comment type="caution">
    <text evidence="2">The sequence shown here is derived from an EMBL/GenBank/DDBJ whole genome shotgun (WGS) entry which is preliminary data.</text>
</comment>
<name>A0A699TNZ4_TANCI</name>
<dbReference type="EMBL" id="BKCJ011259564">
    <property type="protein sequence ID" value="GFD11520.1"/>
    <property type="molecule type" value="Genomic_DNA"/>
</dbReference>
<evidence type="ECO:0000256" key="1">
    <source>
        <dbReference type="SAM" id="MobiDB-lite"/>
    </source>
</evidence>